<keyword evidence="5" id="KW-0732">Signal</keyword>
<dbReference type="Pfam" id="PF02608">
    <property type="entry name" value="Bmp"/>
    <property type="match status" value="1"/>
</dbReference>
<keyword evidence="11" id="KW-1185">Reference proteome</keyword>
<dbReference type="Gene3D" id="3.40.50.2300">
    <property type="match status" value="2"/>
</dbReference>
<name>A0A5C1QMX8_9SPIO</name>
<dbReference type="PANTHER" id="PTHR34296:SF2">
    <property type="entry name" value="ABC TRANSPORTER GUANOSINE-BINDING PROTEIN NUPN"/>
    <property type="match status" value="1"/>
</dbReference>
<dbReference type="RefSeq" id="WP_149486660.1">
    <property type="nucleotide sequence ID" value="NZ_CP036150.1"/>
</dbReference>
<evidence type="ECO:0000256" key="2">
    <source>
        <dbReference type="ARBA" id="ARBA00008610"/>
    </source>
</evidence>
<dbReference type="OrthoDB" id="356014at2"/>
<evidence type="ECO:0000256" key="5">
    <source>
        <dbReference type="ARBA" id="ARBA00022729"/>
    </source>
</evidence>
<evidence type="ECO:0000256" key="6">
    <source>
        <dbReference type="ARBA" id="ARBA00023136"/>
    </source>
</evidence>
<gene>
    <name evidence="10" type="ORF">EXM22_11500</name>
</gene>
<organism evidence="10 11">
    <name type="scientific">Oceanispirochaeta crateris</name>
    <dbReference type="NCBI Taxonomy" id="2518645"/>
    <lineage>
        <taxon>Bacteria</taxon>
        <taxon>Pseudomonadati</taxon>
        <taxon>Spirochaetota</taxon>
        <taxon>Spirochaetia</taxon>
        <taxon>Spirochaetales</taxon>
        <taxon>Spirochaetaceae</taxon>
        <taxon>Oceanispirochaeta</taxon>
    </lineage>
</organism>
<dbReference type="AlphaFoldDB" id="A0A5C1QMX8"/>
<evidence type="ECO:0000256" key="8">
    <source>
        <dbReference type="ARBA" id="ARBA00023288"/>
    </source>
</evidence>
<dbReference type="InterPro" id="IPR028082">
    <property type="entry name" value="Peripla_BP_I"/>
</dbReference>
<keyword evidence="7" id="KW-0564">Palmitate</keyword>
<dbReference type="EMBL" id="CP036150">
    <property type="protein sequence ID" value="QEN08579.1"/>
    <property type="molecule type" value="Genomic_DNA"/>
</dbReference>
<dbReference type="InterPro" id="IPR003760">
    <property type="entry name" value="PnrA-like"/>
</dbReference>
<keyword evidence="6" id="KW-0472">Membrane</keyword>
<keyword evidence="8" id="KW-0449">Lipoprotein</keyword>
<evidence type="ECO:0000256" key="1">
    <source>
        <dbReference type="ARBA" id="ARBA00004193"/>
    </source>
</evidence>
<keyword evidence="3" id="KW-0813">Transport</keyword>
<sequence>MTNFSKNIASALVLVLMIVILGSCAPKKETSANSSSESLSLAVFVPGVLSGSPTYEMMDAGVRKAAAEKGIPVKTVEGGFNQAEWKSKVLALASEKKYDLIITSNPSMPEICREIKNVYPDQDFLILEGSSIENDTVSTFLFSHLELSYLMGYFAGLATRSNELSGANNELKAGLIAGQEYPEMMQRIKPGFIQGLKAAAGEEAELDFRVIGNWYDAAKASDLASSMYDDGVDIILTIAGGANQGVVTAAKEKGKYVLWYDTNGYSIAPGVILGSGVIREDKAAYEQTLLRLEGNLEPGSSVYAGVNEGYLDFIDDDPLYIEHVPEALRNSMAQENKKLRQGTLLFR</sequence>
<dbReference type="InterPro" id="IPR050957">
    <property type="entry name" value="BMP_lipoprotein"/>
</dbReference>
<dbReference type="PANTHER" id="PTHR34296">
    <property type="entry name" value="TRANSCRIPTIONAL ACTIVATOR PROTEIN MED"/>
    <property type="match status" value="1"/>
</dbReference>
<dbReference type="PROSITE" id="PS51257">
    <property type="entry name" value="PROKAR_LIPOPROTEIN"/>
    <property type="match status" value="1"/>
</dbReference>
<accession>A0A5C1QMX8</accession>
<dbReference type="GO" id="GO:0005886">
    <property type="term" value="C:plasma membrane"/>
    <property type="evidence" value="ECO:0007669"/>
    <property type="project" value="UniProtKB-SubCell"/>
</dbReference>
<evidence type="ECO:0000313" key="11">
    <source>
        <dbReference type="Proteomes" id="UP000324209"/>
    </source>
</evidence>
<protein>
    <submittedName>
        <fullName evidence="10">BMP family ABC transporter substrate-binding protein</fullName>
    </submittedName>
</protein>
<dbReference type="KEGG" id="ock:EXM22_11500"/>
<comment type="subcellular location">
    <subcellularLocation>
        <location evidence="1">Cell membrane</location>
        <topology evidence="1">Lipid-anchor</topology>
    </subcellularLocation>
</comment>
<dbReference type="SUPFAM" id="SSF53822">
    <property type="entry name" value="Periplasmic binding protein-like I"/>
    <property type="match status" value="1"/>
</dbReference>
<evidence type="ECO:0000313" key="10">
    <source>
        <dbReference type="EMBL" id="QEN08579.1"/>
    </source>
</evidence>
<dbReference type="Proteomes" id="UP000324209">
    <property type="component" value="Chromosome"/>
</dbReference>
<feature type="domain" description="ABC transporter substrate-binding protein PnrA-like" evidence="9">
    <location>
        <begin position="40"/>
        <end position="336"/>
    </location>
</feature>
<keyword evidence="4" id="KW-1003">Cell membrane</keyword>
<evidence type="ECO:0000256" key="4">
    <source>
        <dbReference type="ARBA" id="ARBA00022475"/>
    </source>
</evidence>
<reference evidence="10 11" key="1">
    <citation type="submission" date="2019-02" db="EMBL/GenBank/DDBJ databases">
        <title>Complete Genome Sequence and Methylome Analysis of free living Spirochaetas.</title>
        <authorList>
            <person name="Fomenkov A."/>
            <person name="Dubinina G."/>
            <person name="Leshcheva N."/>
            <person name="Mikheeva N."/>
            <person name="Grabovich M."/>
            <person name="Vincze T."/>
            <person name="Roberts R.J."/>
        </authorList>
    </citation>
    <scope>NUCLEOTIDE SEQUENCE [LARGE SCALE GENOMIC DNA]</scope>
    <source>
        <strain evidence="10 11">K2</strain>
    </source>
</reference>
<evidence type="ECO:0000256" key="3">
    <source>
        <dbReference type="ARBA" id="ARBA00022448"/>
    </source>
</evidence>
<proteinExistence type="inferred from homology"/>
<comment type="similarity">
    <text evidence="2">Belongs to the BMP lipoprotein family.</text>
</comment>
<evidence type="ECO:0000259" key="9">
    <source>
        <dbReference type="Pfam" id="PF02608"/>
    </source>
</evidence>
<evidence type="ECO:0000256" key="7">
    <source>
        <dbReference type="ARBA" id="ARBA00023139"/>
    </source>
</evidence>